<keyword evidence="3" id="KW-1185">Reference proteome</keyword>
<reference evidence="2 3" key="1">
    <citation type="submission" date="2016-05" db="EMBL/GenBank/DDBJ databases">
        <title>A degradative enzymes factory behind the ericoid mycorrhizal symbiosis.</title>
        <authorList>
            <consortium name="DOE Joint Genome Institute"/>
            <person name="Martino E."/>
            <person name="Morin E."/>
            <person name="Grelet G."/>
            <person name="Kuo A."/>
            <person name="Kohler A."/>
            <person name="Daghino S."/>
            <person name="Barry K."/>
            <person name="Choi C."/>
            <person name="Cichocki N."/>
            <person name="Clum A."/>
            <person name="Copeland A."/>
            <person name="Hainaut M."/>
            <person name="Haridas S."/>
            <person name="Labutti K."/>
            <person name="Lindquist E."/>
            <person name="Lipzen A."/>
            <person name="Khouja H.-R."/>
            <person name="Murat C."/>
            <person name="Ohm R."/>
            <person name="Olson A."/>
            <person name="Spatafora J."/>
            <person name="Veneault-Fourrey C."/>
            <person name="Henrissat B."/>
            <person name="Grigoriev I."/>
            <person name="Martin F."/>
            <person name="Perotto S."/>
        </authorList>
    </citation>
    <scope>NUCLEOTIDE SEQUENCE [LARGE SCALE GENOMIC DNA]</scope>
    <source>
        <strain evidence="2 3">UAMH 7357</strain>
    </source>
</reference>
<feature type="region of interest" description="Disordered" evidence="1">
    <location>
        <begin position="1"/>
        <end position="21"/>
    </location>
</feature>
<proteinExistence type="predicted"/>
<gene>
    <name evidence="2" type="ORF">NA56DRAFT_298434</name>
</gene>
<dbReference type="AlphaFoldDB" id="A0A2J6QKQ2"/>
<dbReference type="EMBL" id="KZ613467">
    <property type="protein sequence ID" value="PMD26851.1"/>
    <property type="molecule type" value="Genomic_DNA"/>
</dbReference>
<protein>
    <recommendedName>
        <fullName evidence="4">C2H2-type domain-containing protein</fullName>
    </recommendedName>
</protein>
<feature type="region of interest" description="Disordered" evidence="1">
    <location>
        <begin position="79"/>
        <end position="104"/>
    </location>
</feature>
<dbReference type="Gene3D" id="3.30.160.60">
    <property type="entry name" value="Classic Zinc Finger"/>
    <property type="match status" value="1"/>
</dbReference>
<dbReference type="Proteomes" id="UP000235672">
    <property type="component" value="Unassembled WGS sequence"/>
</dbReference>
<evidence type="ECO:0000313" key="2">
    <source>
        <dbReference type="EMBL" id="PMD26851.1"/>
    </source>
</evidence>
<sequence length="174" mass="19477">MLGKDVERGRQRASNGLLFTKDGKVDRRSLRFLRDQENQTPSRCSLAPETPETGSQQVASQRLSDPFELPVLPSIEQFESALKPRSTPRPRSGPVSDFVTPRDQNPFKCGSCKKNYTSRAGLKYHQDHAKSDACREGEGNICPEEFTCNMCGGKFGDLQRLDKVRLIPAGFERS</sequence>
<dbReference type="OrthoDB" id="8016097at2759"/>
<evidence type="ECO:0000313" key="3">
    <source>
        <dbReference type="Proteomes" id="UP000235672"/>
    </source>
</evidence>
<evidence type="ECO:0008006" key="4">
    <source>
        <dbReference type="Google" id="ProtNLM"/>
    </source>
</evidence>
<accession>A0A2J6QKQ2</accession>
<organism evidence="2 3">
    <name type="scientific">Hyaloscypha hepaticicola</name>
    <dbReference type="NCBI Taxonomy" id="2082293"/>
    <lineage>
        <taxon>Eukaryota</taxon>
        <taxon>Fungi</taxon>
        <taxon>Dikarya</taxon>
        <taxon>Ascomycota</taxon>
        <taxon>Pezizomycotina</taxon>
        <taxon>Leotiomycetes</taxon>
        <taxon>Helotiales</taxon>
        <taxon>Hyaloscyphaceae</taxon>
        <taxon>Hyaloscypha</taxon>
    </lineage>
</organism>
<feature type="region of interest" description="Disordered" evidence="1">
    <location>
        <begin position="33"/>
        <end position="66"/>
    </location>
</feature>
<name>A0A2J6QKQ2_9HELO</name>
<dbReference type="InterPro" id="IPR036236">
    <property type="entry name" value="Znf_C2H2_sf"/>
</dbReference>
<feature type="compositionally biased region" description="Polar residues" evidence="1">
    <location>
        <begin position="52"/>
        <end position="63"/>
    </location>
</feature>
<dbReference type="SUPFAM" id="SSF57667">
    <property type="entry name" value="beta-beta-alpha zinc fingers"/>
    <property type="match status" value="1"/>
</dbReference>
<evidence type="ECO:0000256" key="1">
    <source>
        <dbReference type="SAM" id="MobiDB-lite"/>
    </source>
</evidence>
<feature type="compositionally biased region" description="Basic and acidic residues" evidence="1">
    <location>
        <begin position="1"/>
        <end position="10"/>
    </location>
</feature>